<organism evidence="3 4">
    <name type="scientific">Sporormia fimetaria CBS 119925</name>
    <dbReference type="NCBI Taxonomy" id="1340428"/>
    <lineage>
        <taxon>Eukaryota</taxon>
        <taxon>Fungi</taxon>
        <taxon>Dikarya</taxon>
        <taxon>Ascomycota</taxon>
        <taxon>Pezizomycotina</taxon>
        <taxon>Dothideomycetes</taxon>
        <taxon>Pleosporomycetidae</taxon>
        <taxon>Pleosporales</taxon>
        <taxon>Sporormiaceae</taxon>
        <taxon>Sporormia</taxon>
    </lineage>
</organism>
<evidence type="ECO:0000256" key="2">
    <source>
        <dbReference type="SAM" id="Phobius"/>
    </source>
</evidence>
<sequence>MTVTLDAIDHRTGFLPSPQSHHLASALFRVEMNAQQNRALGQGLRRIVAIIQLLLALAVLISFVFFVWSDYSYDYYYTGDYDFIAAFFCSLITTGIIIAVYVQRKVALSLRTTLYLDIIRSGLATALWIWLMIDCSVVDRCRYYTCDRPKKELYKRKRLVRAWLAVIVLLIFFYVPMVYTWYEKTVLGENESEDVTEEQSRGHGASESTPLLHGHDTV</sequence>
<dbReference type="OrthoDB" id="5239553at2759"/>
<gene>
    <name evidence="3" type="ORF">M011DRAFT_487505</name>
</gene>
<name>A0A6A6V7W6_9PLEO</name>
<keyword evidence="2" id="KW-1133">Transmembrane helix</keyword>
<proteinExistence type="predicted"/>
<protein>
    <recommendedName>
        <fullName evidence="5">MARVEL domain-containing protein</fullName>
    </recommendedName>
</protein>
<keyword evidence="2" id="KW-0472">Membrane</keyword>
<dbReference type="Proteomes" id="UP000799440">
    <property type="component" value="Unassembled WGS sequence"/>
</dbReference>
<evidence type="ECO:0000313" key="4">
    <source>
        <dbReference type="Proteomes" id="UP000799440"/>
    </source>
</evidence>
<evidence type="ECO:0000313" key="3">
    <source>
        <dbReference type="EMBL" id="KAF2745976.1"/>
    </source>
</evidence>
<keyword evidence="2" id="KW-0812">Transmembrane</keyword>
<accession>A0A6A6V7W6</accession>
<reference evidence="3" key="1">
    <citation type="journal article" date="2020" name="Stud. Mycol.">
        <title>101 Dothideomycetes genomes: a test case for predicting lifestyles and emergence of pathogens.</title>
        <authorList>
            <person name="Haridas S."/>
            <person name="Albert R."/>
            <person name="Binder M."/>
            <person name="Bloem J."/>
            <person name="Labutti K."/>
            <person name="Salamov A."/>
            <person name="Andreopoulos B."/>
            <person name="Baker S."/>
            <person name="Barry K."/>
            <person name="Bills G."/>
            <person name="Bluhm B."/>
            <person name="Cannon C."/>
            <person name="Castanera R."/>
            <person name="Culley D."/>
            <person name="Daum C."/>
            <person name="Ezra D."/>
            <person name="Gonzalez J."/>
            <person name="Henrissat B."/>
            <person name="Kuo A."/>
            <person name="Liang C."/>
            <person name="Lipzen A."/>
            <person name="Lutzoni F."/>
            <person name="Magnuson J."/>
            <person name="Mondo S."/>
            <person name="Nolan M."/>
            <person name="Ohm R."/>
            <person name="Pangilinan J."/>
            <person name="Park H.-J."/>
            <person name="Ramirez L."/>
            <person name="Alfaro M."/>
            <person name="Sun H."/>
            <person name="Tritt A."/>
            <person name="Yoshinaga Y."/>
            <person name="Zwiers L.-H."/>
            <person name="Turgeon B."/>
            <person name="Goodwin S."/>
            <person name="Spatafora J."/>
            <person name="Crous P."/>
            <person name="Grigoriev I."/>
        </authorList>
    </citation>
    <scope>NUCLEOTIDE SEQUENCE</scope>
    <source>
        <strain evidence="3">CBS 119925</strain>
    </source>
</reference>
<evidence type="ECO:0008006" key="5">
    <source>
        <dbReference type="Google" id="ProtNLM"/>
    </source>
</evidence>
<dbReference type="AlphaFoldDB" id="A0A6A6V7W6"/>
<dbReference type="EMBL" id="MU006579">
    <property type="protein sequence ID" value="KAF2745976.1"/>
    <property type="molecule type" value="Genomic_DNA"/>
</dbReference>
<feature type="transmembrane region" description="Helical" evidence="2">
    <location>
        <begin position="47"/>
        <end position="68"/>
    </location>
</feature>
<feature type="region of interest" description="Disordered" evidence="1">
    <location>
        <begin position="193"/>
        <end position="218"/>
    </location>
</feature>
<evidence type="ECO:0000256" key="1">
    <source>
        <dbReference type="SAM" id="MobiDB-lite"/>
    </source>
</evidence>
<feature type="transmembrane region" description="Helical" evidence="2">
    <location>
        <begin position="162"/>
        <end position="182"/>
    </location>
</feature>
<keyword evidence="4" id="KW-1185">Reference proteome</keyword>
<feature type="transmembrane region" description="Helical" evidence="2">
    <location>
        <begin position="83"/>
        <end position="102"/>
    </location>
</feature>